<dbReference type="AlphaFoldDB" id="A0A9N9NDG4"/>
<evidence type="ECO:0000256" key="1">
    <source>
        <dbReference type="SAM" id="MobiDB-lite"/>
    </source>
</evidence>
<organism evidence="2 3">
    <name type="scientific">Acaulospora morrowiae</name>
    <dbReference type="NCBI Taxonomy" id="94023"/>
    <lineage>
        <taxon>Eukaryota</taxon>
        <taxon>Fungi</taxon>
        <taxon>Fungi incertae sedis</taxon>
        <taxon>Mucoromycota</taxon>
        <taxon>Glomeromycotina</taxon>
        <taxon>Glomeromycetes</taxon>
        <taxon>Diversisporales</taxon>
        <taxon>Acaulosporaceae</taxon>
        <taxon>Acaulospora</taxon>
    </lineage>
</organism>
<accession>A0A9N9NDG4</accession>
<evidence type="ECO:0000313" key="3">
    <source>
        <dbReference type="Proteomes" id="UP000789342"/>
    </source>
</evidence>
<gene>
    <name evidence="2" type="ORF">AMORRO_LOCUS13547</name>
</gene>
<keyword evidence="3" id="KW-1185">Reference proteome</keyword>
<evidence type="ECO:0000313" key="2">
    <source>
        <dbReference type="EMBL" id="CAG8724399.1"/>
    </source>
</evidence>
<sequence length="46" mass="5324">AVQEEEIPQDKSTIQPTEKIESTQRQDDYSINVEEKLNADELYRAA</sequence>
<feature type="non-terminal residue" evidence="2">
    <location>
        <position position="46"/>
    </location>
</feature>
<comment type="caution">
    <text evidence="2">The sequence shown here is derived from an EMBL/GenBank/DDBJ whole genome shotgun (WGS) entry which is preliminary data.</text>
</comment>
<dbReference type="EMBL" id="CAJVPV010023686">
    <property type="protein sequence ID" value="CAG8724399.1"/>
    <property type="molecule type" value="Genomic_DNA"/>
</dbReference>
<feature type="region of interest" description="Disordered" evidence="1">
    <location>
        <begin position="1"/>
        <end position="27"/>
    </location>
</feature>
<name>A0A9N9NDG4_9GLOM</name>
<protein>
    <submittedName>
        <fullName evidence="2">8391_t:CDS:1</fullName>
    </submittedName>
</protein>
<reference evidence="2" key="1">
    <citation type="submission" date="2021-06" db="EMBL/GenBank/DDBJ databases">
        <authorList>
            <person name="Kallberg Y."/>
            <person name="Tangrot J."/>
            <person name="Rosling A."/>
        </authorList>
    </citation>
    <scope>NUCLEOTIDE SEQUENCE</scope>
    <source>
        <strain evidence="2">CL551</strain>
    </source>
</reference>
<feature type="non-terminal residue" evidence="2">
    <location>
        <position position="1"/>
    </location>
</feature>
<feature type="compositionally biased region" description="Basic and acidic residues" evidence="1">
    <location>
        <begin position="18"/>
        <end position="27"/>
    </location>
</feature>
<dbReference type="Proteomes" id="UP000789342">
    <property type="component" value="Unassembled WGS sequence"/>
</dbReference>
<proteinExistence type="predicted"/>